<comment type="caution">
    <text evidence="2">The sequence shown here is derived from an EMBL/GenBank/DDBJ whole genome shotgun (WGS) entry which is preliminary data.</text>
</comment>
<protein>
    <recommendedName>
        <fullName evidence="1">NACHT domain-containing protein</fullName>
    </recommendedName>
</protein>
<dbReference type="Gene3D" id="3.40.50.300">
    <property type="entry name" value="P-loop containing nucleotide triphosphate hydrolases"/>
    <property type="match status" value="1"/>
</dbReference>
<organism evidence="2 3">
    <name type="scientific">Petrolisthes cinctipes</name>
    <name type="common">Flat porcelain crab</name>
    <dbReference type="NCBI Taxonomy" id="88211"/>
    <lineage>
        <taxon>Eukaryota</taxon>
        <taxon>Metazoa</taxon>
        <taxon>Ecdysozoa</taxon>
        <taxon>Arthropoda</taxon>
        <taxon>Crustacea</taxon>
        <taxon>Multicrustacea</taxon>
        <taxon>Malacostraca</taxon>
        <taxon>Eumalacostraca</taxon>
        <taxon>Eucarida</taxon>
        <taxon>Decapoda</taxon>
        <taxon>Pleocyemata</taxon>
        <taxon>Anomura</taxon>
        <taxon>Galatheoidea</taxon>
        <taxon>Porcellanidae</taxon>
        <taxon>Petrolisthes</taxon>
    </lineage>
</organism>
<evidence type="ECO:0000259" key="1">
    <source>
        <dbReference type="PROSITE" id="PS50837"/>
    </source>
</evidence>
<dbReference type="PANTHER" id="PTHR46312:SF2">
    <property type="entry name" value="NUCLEOTIDE-BINDING OLIGOMERIZATION DOMAIN-CONTAINING PROTEIN 2-LIKE"/>
    <property type="match status" value="1"/>
</dbReference>
<dbReference type="EMBL" id="JAWQEG010001251">
    <property type="protein sequence ID" value="KAK3881158.1"/>
    <property type="molecule type" value="Genomic_DNA"/>
</dbReference>
<dbReference type="Pfam" id="PF05729">
    <property type="entry name" value="NACHT"/>
    <property type="match status" value="1"/>
</dbReference>
<feature type="domain" description="NACHT" evidence="1">
    <location>
        <begin position="267"/>
        <end position="385"/>
    </location>
</feature>
<evidence type="ECO:0000313" key="2">
    <source>
        <dbReference type="EMBL" id="KAK3881158.1"/>
    </source>
</evidence>
<dbReference type="AlphaFoldDB" id="A0AAE1FV01"/>
<evidence type="ECO:0000313" key="3">
    <source>
        <dbReference type="Proteomes" id="UP001286313"/>
    </source>
</evidence>
<dbReference type="SUPFAM" id="SSF52540">
    <property type="entry name" value="P-loop containing nucleoside triphosphate hydrolases"/>
    <property type="match status" value="1"/>
</dbReference>
<name>A0AAE1FV01_PETCI</name>
<dbReference type="Proteomes" id="UP001286313">
    <property type="component" value="Unassembled WGS sequence"/>
</dbReference>
<sequence>MLYEVGQPIMYKIFTLGTRGKASSKDLQTYLDKLDPVSTANYIKVKDGKKMFNPSQLERIKSKPSGMEWDITLLFLTIKWACENVASFSDPAWFTKGAELENCVYLIKTYRNEASHEQLQLTEAEFLDKTKELRDLFINTLKAAQLRYTDHFSVTELHMEIISVNCNVDTIQNEVFGQGDFIARCGSWLLVDIEEECRSELTEKYKHMSNINPVSFTTGNNLSMDVSLIFTNIEIECPEDQSKNIVSHDDFLVEVEKNLSRGRSGARVVQLEGLAGSGKTTLVNLMLKQWCDGMVTIKNLDSYKLVLHMTCKDASTDTYKKFLERSFPCTFTKYRSLLEPLLSKCRILVLIDSFDESNPSSRQLVQDILHQLRSADATIVTTSRPERSDDFQDLVTTSLLTLTNTKIKGIPEGKRVEFILRNHPVVARHSGSGRDTNTVVEELKKLVKNDHFRLALNLILGIWVCDQKPRVLNALTTQTELYYQTVHLSWMKLNQRLSTNPQTRDMERWLRVKRVEEWKLLMYKEQFNALINNQVTLSSEAVDRLRDASFKRQLPADELLGSCLSLKSFTQGVQEYLAPHKGLQDFYSALHLMKRIKEQKPSINVRAALGFDIAKDRTRLRGLQNALQHLAGVLHLDEDMYSDSVLLELINLLEGSGMKEAKQWLDIIADTSPSPTVVATIAKYCRTGTVFYNPIVIEDSRVHACAQLLSNMQRSWVSVNVTDNNVVTSVLPILVRHNVVIREYHTKMLCELAPSNVAVIIKGDPTTFYLEAQEMFRHTCTVLRLWHDYQCPQTISSDTDAILGTILSRNPGVSDLACQLSASVRERLQNSPFMTLLFVSIASDDQAASLMNLIPKLSHLRILRVHVTAGVTPDAITTTLPDIRNDNGDGEVGLLLSDITEGEEDRACEMATKLLPSSLGYSYIRFPRSSLDEAGWWRVLNGLGQNGVRVGYGGVEVPFTSVNEEQQRRLDALSRNTVWAGFGRRAFTEEGW</sequence>
<dbReference type="PANTHER" id="PTHR46312">
    <property type="entry name" value="NACHT DOMAIN-CONTAINING PROTEIN"/>
    <property type="match status" value="1"/>
</dbReference>
<keyword evidence="3" id="KW-1185">Reference proteome</keyword>
<dbReference type="PROSITE" id="PS50837">
    <property type="entry name" value="NACHT"/>
    <property type="match status" value="1"/>
</dbReference>
<proteinExistence type="predicted"/>
<accession>A0AAE1FV01</accession>
<dbReference type="InterPro" id="IPR027417">
    <property type="entry name" value="P-loop_NTPase"/>
</dbReference>
<dbReference type="InterPro" id="IPR007111">
    <property type="entry name" value="NACHT_NTPase"/>
</dbReference>
<reference evidence="2" key="1">
    <citation type="submission" date="2023-10" db="EMBL/GenBank/DDBJ databases">
        <title>Genome assemblies of two species of porcelain crab, Petrolisthes cinctipes and Petrolisthes manimaculis (Anomura: Porcellanidae).</title>
        <authorList>
            <person name="Angst P."/>
        </authorList>
    </citation>
    <scope>NUCLEOTIDE SEQUENCE</scope>
    <source>
        <strain evidence="2">PB745_01</strain>
        <tissue evidence="2">Gill</tissue>
    </source>
</reference>
<gene>
    <name evidence="2" type="ORF">Pcinc_014384</name>
</gene>